<dbReference type="Gene3D" id="1.20.1650.10">
    <property type="entry name" value="PLP-dependent transferases"/>
    <property type="match status" value="1"/>
</dbReference>
<comment type="similarity">
    <text evidence="2 6">Belongs to the group II decarboxylase family.</text>
</comment>
<dbReference type="InterPro" id="IPR002129">
    <property type="entry name" value="PyrdxlP-dep_de-COase"/>
</dbReference>
<proteinExistence type="inferred from homology"/>
<dbReference type="PRINTS" id="PR00800">
    <property type="entry name" value="YHDCRBOXLASE"/>
</dbReference>
<dbReference type="RefSeq" id="WP_263711674.1">
    <property type="nucleotide sequence ID" value="NZ_JAOWKX010000003.1"/>
</dbReference>
<keyword evidence="9" id="KW-1185">Reference proteome</keyword>
<dbReference type="EMBL" id="JAOWKX010000003">
    <property type="protein sequence ID" value="MCV2884420.1"/>
    <property type="molecule type" value="Genomic_DNA"/>
</dbReference>
<name>A0ABT3A731_9ALTE</name>
<evidence type="ECO:0000256" key="5">
    <source>
        <dbReference type="ARBA" id="ARBA00023239"/>
    </source>
</evidence>
<sequence>MTSLLHPLSPTSFDARESAASGTDKKDIRQFIFAPENLMQYGIGALQALSSVQSAIASAHKPFSGTSVDSLSQQIAQIDLSTPLSSLNDVMSEVNDIYLKHAVYFHHPHYVAHLNCPVVYPSVIAEQVLSAVNTSVDTWDQSGGATLIEQKLIDWTCDKVGFTASHTSQPDGIFTSGGTQSNLMAMLVARDHAISRVAPNWNAKHDGLPEVTARFKIFTSEKSHFSVQKAAALLGLGYNAVIPVPVDQYYKMDTQALEQLISSTLNEGNIPIAIVATAGTTDFGSIDPLSDMANIASRHEAWFHVDAAYGCGLLLGTHKEACLQGIEHANSVTVDYHKSFMQPVSCSAFLLQDRTHFSHISHHAEYLNPLSDADAGIPNLVDKSLQTTRRFDALKLWMSLRTIGETEIGQGFEAARILARQTFMLLSEDEHFETLHAPELTTLVFRYVPSEYDLTNQQLDEINQSIRDTLTGQGQIMIARTKVNGHYYLKFTLLNPATELEHMRHIIQAIKLAGVQATNNHLPSALSAADQNT</sequence>
<evidence type="ECO:0000313" key="9">
    <source>
        <dbReference type="Proteomes" id="UP001652504"/>
    </source>
</evidence>
<keyword evidence="3" id="KW-0210">Decarboxylase</keyword>
<feature type="region of interest" description="Disordered" evidence="7">
    <location>
        <begin position="1"/>
        <end position="21"/>
    </location>
</feature>
<dbReference type="Proteomes" id="UP001652504">
    <property type="component" value="Unassembled WGS sequence"/>
</dbReference>
<dbReference type="InterPro" id="IPR015422">
    <property type="entry name" value="PyrdxlP-dep_Trfase_small"/>
</dbReference>
<evidence type="ECO:0000256" key="3">
    <source>
        <dbReference type="ARBA" id="ARBA00022793"/>
    </source>
</evidence>
<evidence type="ECO:0000256" key="2">
    <source>
        <dbReference type="ARBA" id="ARBA00009533"/>
    </source>
</evidence>
<evidence type="ECO:0000256" key="7">
    <source>
        <dbReference type="SAM" id="MobiDB-lite"/>
    </source>
</evidence>
<keyword evidence="8" id="KW-0808">Transferase</keyword>
<dbReference type="PANTHER" id="PTHR45677:SF8">
    <property type="entry name" value="CYSTEINE SULFINIC ACID DECARBOXYLASE"/>
    <property type="match status" value="1"/>
</dbReference>
<dbReference type="SUPFAM" id="SSF53383">
    <property type="entry name" value="PLP-dependent transferases"/>
    <property type="match status" value="1"/>
</dbReference>
<keyword evidence="4 6" id="KW-0663">Pyridoxal phosphate</keyword>
<evidence type="ECO:0000256" key="1">
    <source>
        <dbReference type="ARBA" id="ARBA00001933"/>
    </source>
</evidence>
<dbReference type="CDD" id="cd06450">
    <property type="entry name" value="DOPA_deC_like"/>
    <property type="match status" value="1"/>
</dbReference>
<dbReference type="InterPro" id="IPR010977">
    <property type="entry name" value="Aromatic_deC"/>
</dbReference>
<evidence type="ECO:0000313" key="8">
    <source>
        <dbReference type="EMBL" id="MCV2884420.1"/>
    </source>
</evidence>
<reference evidence="8 9" key="1">
    <citation type="submission" date="2022-10" db="EMBL/GenBank/DDBJ databases">
        <title>Aestuariibacter sp. AA17 isolated from Montipora capitata coral fragment.</title>
        <authorList>
            <person name="Emsley S.A."/>
            <person name="Pfannmuller K.M."/>
            <person name="Loughran R.M."/>
            <person name="Shlafstein M."/>
            <person name="Papke E."/>
            <person name="Saw J.H."/>
            <person name="Ushijima B."/>
            <person name="Videau P."/>
        </authorList>
    </citation>
    <scope>NUCLEOTIDE SEQUENCE [LARGE SCALE GENOMIC DNA]</scope>
    <source>
        <strain evidence="8 9">AA17</strain>
    </source>
</reference>
<dbReference type="Gene3D" id="3.90.1150.10">
    <property type="entry name" value="Aspartate Aminotransferase, domain 1"/>
    <property type="match status" value="1"/>
</dbReference>
<comment type="caution">
    <text evidence="8">The sequence shown here is derived from an EMBL/GenBank/DDBJ whole genome shotgun (WGS) entry which is preliminary data.</text>
</comment>
<dbReference type="InterPro" id="IPR015421">
    <property type="entry name" value="PyrdxlP-dep_Trfase_major"/>
</dbReference>
<accession>A0ABT3A731</accession>
<comment type="cofactor">
    <cofactor evidence="1 6">
        <name>pyridoxal 5'-phosphate</name>
        <dbReference type="ChEBI" id="CHEBI:597326"/>
    </cofactor>
</comment>
<evidence type="ECO:0000256" key="4">
    <source>
        <dbReference type="ARBA" id="ARBA00022898"/>
    </source>
</evidence>
<dbReference type="InterPro" id="IPR015424">
    <property type="entry name" value="PyrdxlP-dep_Trfase"/>
</dbReference>
<evidence type="ECO:0000256" key="6">
    <source>
        <dbReference type="RuleBase" id="RU000382"/>
    </source>
</evidence>
<dbReference type="GO" id="GO:0008483">
    <property type="term" value="F:transaminase activity"/>
    <property type="evidence" value="ECO:0007669"/>
    <property type="project" value="UniProtKB-KW"/>
</dbReference>
<dbReference type="Pfam" id="PF00282">
    <property type="entry name" value="Pyridoxal_deC"/>
    <property type="match status" value="1"/>
</dbReference>
<gene>
    <name evidence="8" type="ORF">OE749_06910</name>
</gene>
<dbReference type="Gene3D" id="3.40.640.10">
    <property type="entry name" value="Type I PLP-dependent aspartate aminotransferase-like (Major domain)"/>
    <property type="match status" value="1"/>
</dbReference>
<dbReference type="PANTHER" id="PTHR45677">
    <property type="entry name" value="GLUTAMATE DECARBOXYLASE-RELATED"/>
    <property type="match status" value="1"/>
</dbReference>
<protein>
    <submittedName>
        <fullName evidence="8">Aspartate aminotransferase family protein</fullName>
    </submittedName>
</protein>
<organism evidence="8 9">
    <name type="scientific">Fluctibacter corallii</name>
    <dbReference type="NCBI Taxonomy" id="2984329"/>
    <lineage>
        <taxon>Bacteria</taxon>
        <taxon>Pseudomonadati</taxon>
        <taxon>Pseudomonadota</taxon>
        <taxon>Gammaproteobacteria</taxon>
        <taxon>Alteromonadales</taxon>
        <taxon>Alteromonadaceae</taxon>
        <taxon>Fluctibacter</taxon>
    </lineage>
</organism>
<keyword evidence="8" id="KW-0032">Aminotransferase</keyword>
<keyword evidence="5 6" id="KW-0456">Lyase</keyword>